<organism evidence="1 2">
    <name type="scientific">[Torrubiella] hemipterigena</name>
    <dbReference type="NCBI Taxonomy" id="1531966"/>
    <lineage>
        <taxon>Eukaryota</taxon>
        <taxon>Fungi</taxon>
        <taxon>Dikarya</taxon>
        <taxon>Ascomycota</taxon>
        <taxon>Pezizomycotina</taxon>
        <taxon>Sordariomycetes</taxon>
        <taxon>Hypocreomycetidae</taxon>
        <taxon>Hypocreales</taxon>
        <taxon>Clavicipitaceae</taxon>
        <taxon>Clavicipitaceae incertae sedis</taxon>
        <taxon>'Torrubiella' clade</taxon>
    </lineage>
</organism>
<accession>A0A0A1SYY1</accession>
<dbReference type="HOGENOM" id="CLU_2741828_0_0_1"/>
<name>A0A0A1SYY1_9HYPO</name>
<protein>
    <submittedName>
        <fullName evidence="1">Uncharacterized protein</fullName>
    </submittedName>
</protein>
<gene>
    <name evidence="1" type="ORF">VHEMI05836</name>
</gene>
<evidence type="ECO:0000313" key="2">
    <source>
        <dbReference type="Proteomes" id="UP000039046"/>
    </source>
</evidence>
<dbReference type="AlphaFoldDB" id="A0A0A1SYY1"/>
<sequence>MNQMAAGLTIRSNYALPRTNNSFIDIFIEKATSDINSIGTTQGRSRHASNARFLSARFHLWKKVHGMKSDIS</sequence>
<evidence type="ECO:0000313" key="1">
    <source>
        <dbReference type="EMBL" id="CEJ90026.1"/>
    </source>
</evidence>
<dbReference type="EMBL" id="CDHN01000003">
    <property type="protein sequence ID" value="CEJ90026.1"/>
    <property type="molecule type" value="Genomic_DNA"/>
</dbReference>
<dbReference type="Proteomes" id="UP000039046">
    <property type="component" value="Unassembled WGS sequence"/>
</dbReference>
<reference evidence="1 2" key="1">
    <citation type="journal article" date="2015" name="Genome Announc.">
        <title>Draft Genome Sequence and Gene Annotation of the Entomopathogenic Fungus Verticillium hemipterigenum.</title>
        <authorList>
            <person name="Horn F."/>
            <person name="Habel A."/>
            <person name="Scharf D.H."/>
            <person name="Dworschak J."/>
            <person name="Brakhage A.A."/>
            <person name="Guthke R."/>
            <person name="Hertweck C."/>
            <person name="Linde J."/>
        </authorList>
    </citation>
    <scope>NUCLEOTIDE SEQUENCE [LARGE SCALE GENOMIC DNA]</scope>
</reference>
<proteinExistence type="predicted"/>
<keyword evidence="2" id="KW-1185">Reference proteome</keyword>